<keyword evidence="2" id="KW-1185">Reference proteome</keyword>
<reference evidence="1" key="1">
    <citation type="submission" date="2022-03" db="EMBL/GenBank/DDBJ databases">
        <authorList>
            <person name="Sayadi A."/>
        </authorList>
    </citation>
    <scope>NUCLEOTIDE SEQUENCE</scope>
</reference>
<organism evidence="1 2">
    <name type="scientific">Acanthoscelides obtectus</name>
    <name type="common">Bean weevil</name>
    <name type="synonym">Bruchus obtectus</name>
    <dbReference type="NCBI Taxonomy" id="200917"/>
    <lineage>
        <taxon>Eukaryota</taxon>
        <taxon>Metazoa</taxon>
        <taxon>Ecdysozoa</taxon>
        <taxon>Arthropoda</taxon>
        <taxon>Hexapoda</taxon>
        <taxon>Insecta</taxon>
        <taxon>Pterygota</taxon>
        <taxon>Neoptera</taxon>
        <taxon>Endopterygota</taxon>
        <taxon>Coleoptera</taxon>
        <taxon>Polyphaga</taxon>
        <taxon>Cucujiformia</taxon>
        <taxon>Chrysomeloidea</taxon>
        <taxon>Chrysomelidae</taxon>
        <taxon>Bruchinae</taxon>
        <taxon>Bruchini</taxon>
        <taxon>Acanthoscelides</taxon>
    </lineage>
</organism>
<accession>A0A9P0PCB7</accession>
<sequence>MRWKILRPASKSATGLFTYVSVRLASGDRRLGLRTASQTCTPSACIYTCGSVRRVRLSDRSAGHARM</sequence>
<evidence type="ECO:0000313" key="1">
    <source>
        <dbReference type="EMBL" id="CAH1977612.1"/>
    </source>
</evidence>
<evidence type="ECO:0000313" key="2">
    <source>
        <dbReference type="Proteomes" id="UP001152888"/>
    </source>
</evidence>
<proteinExistence type="predicted"/>
<gene>
    <name evidence="1" type="ORF">ACAOBT_LOCUS12764</name>
</gene>
<dbReference type="Proteomes" id="UP001152888">
    <property type="component" value="Unassembled WGS sequence"/>
</dbReference>
<comment type="caution">
    <text evidence="1">The sequence shown here is derived from an EMBL/GenBank/DDBJ whole genome shotgun (WGS) entry which is preliminary data.</text>
</comment>
<dbReference type="EMBL" id="CAKOFQ010006860">
    <property type="protein sequence ID" value="CAH1977612.1"/>
    <property type="molecule type" value="Genomic_DNA"/>
</dbReference>
<protein>
    <submittedName>
        <fullName evidence="1">Uncharacterized protein</fullName>
    </submittedName>
</protein>
<name>A0A9P0PCB7_ACAOB</name>
<dbReference type="AlphaFoldDB" id="A0A9P0PCB7"/>